<gene>
    <name evidence="1" type="ORF">DJ66_0660</name>
</gene>
<evidence type="ECO:0000313" key="2">
    <source>
        <dbReference type="Proteomes" id="UP000033731"/>
    </source>
</evidence>
<comment type="caution">
    <text evidence="1">The sequence shown here is derived from an EMBL/GenBank/DDBJ whole genome shotgun (WGS) entry which is preliminary data.</text>
</comment>
<reference evidence="1 2" key="1">
    <citation type="journal article" date="2015" name="Phytopathology">
        <title>Genomes of Candidatus Liberibacter solanacearum haplotype A from New Zealand and the USA suggest significant genome plasticity in the species.</title>
        <authorList>
            <person name="Thompson S.M."/>
            <person name="Johnson C.P."/>
            <person name="Lu A.Y."/>
            <person name="Frampton R.A."/>
            <person name="Sullivan K.L."/>
            <person name="Fiers M.W."/>
            <person name="Crowhurst R.N."/>
            <person name="Pitman A.R."/>
            <person name="Scott I."/>
            <person name="Gudmestad N.C."/>
            <person name="Smith G.R."/>
        </authorList>
    </citation>
    <scope>NUCLEOTIDE SEQUENCE [LARGE SCALE GENOMIC DNA]</scope>
    <source>
        <strain evidence="1 2">LsoNZ1</strain>
    </source>
</reference>
<organism evidence="1 2">
    <name type="scientific">Candidatus Liberibacter solanacearum</name>
    <dbReference type="NCBI Taxonomy" id="556287"/>
    <lineage>
        <taxon>Bacteria</taxon>
        <taxon>Pseudomonadati</taxon>
        <taxon>Pseudomonadota</taxon>
        <taxon>Alphaproteobacteria</taxon>
        <taxon>Hyphomicrobiales</taxon>
        <taxon>Rhizobiaceae</taxon>
        <taxon>Liberibacter</taxon>
    </lineage>
</organism>
<dbReference type="RefSeq" id="WP_280135988.1">
    <property type="nucleotide sequence ID" value="NZ_JMTK01000002.1"/>
</dbReference>
<accession>A0A0F4VKY7</accession>
<proteinExistence type="predicted"/>
<dbReference type="Proteomes" id="UP000033731">
    <property type="component" value="Unassembled WGS sequence"/>
</dbReference>
<evidence type="ECO:0000313" key="1">
    <source>
        <dbReference type="EMBL" id="KJZ81930.1"/>
    </source>
</evidence>
<dbReference type="PATRIC" id="fig|556287.9.peg.687"/>
<name>A0A0F4VKY7_9HYPH</name>
<dbReference type="AlphaFoldDB" id="A0A0F4VKY7"/>
<sequence length="43" mass="4860">MQSKCNDDTTNAYIEGIIANETLQYNRDIDQIQAIENGTVDKL</sequence>
<dbReference type="EMBL" id="JMTK01000002">
    <property type="protein sequence ID" value="KJZ81930.1"/>
    <property type="molecule type" value="Genomic_DNA"/>
</dbReference>
<protein>
    <submittedName>
        <fullName evidence="1">Uncharacterized protein</fullName>
    </submittedName>
</protein>
<keyword evidence="2" id="KW-1185">Reference proteome</keyword>